<comment type="caution">
    <text evidence="1">The sequence shown here is derived from an EMBL/GenBank/DDBJ whole genome shotgun (WGS) entry which is preliminary data.</text>
</comment>
<dbReference type="EMBL" id="BMKR01000005">
    <property type="protein sequence ID" value="GGF69991.1"/>
    <property type="molecule type" value="Genomic_DNA"/>
</dbReference>
<proteinExistence type="predicted"/>
<reference evidence="1" key="1">
    <citation type="journal article" date="2014" name="Int. J. Syst. Evol. Microbiol.">
        <title>Complete genome sequence of Corynebacterium casei LMG S-19264T (=DSM 44701T), isolated from a smear-ripened cheese.</title>
        <authorList>
            <consortium name="US DOE Joint Genome Institute (JGI-PGF)"/>
            <person name="Walter F."/>
            <person name="Albersmeier A."/>
            <person name="Kalinowski J."/>
            <person name="Ruckert C."/>
        </authorList>
    </citation>
    <scope>NUCLEOTIDE SEQUENCE</scope>
    <source>
        <strain evidence="1">CGMCC 1.16134</strain>
    </source>
</reference>
<evidence type="ECO:0000313" key="2">
    <source>
        <dbReference type="Proteomes" id="UP000637643"/>
    </source>
</evidence>
<protein>
    <submittedName>
        <fullName evidence="1">Uncharacterized protein</fullName>
    </submittedName>
</protein>
<evidence type="ECO:0000313" key="1">
    <source>
        <dbReference type="EMBL" id="GGF69991.1"/>
    </source>
</evidence>
<dbReference type="Pfam" id="PF24741">
    <property type="entry name" value="AlkZ-rel"/>
    <property type="match status" value="1"/>
</dbReference>
<dbReference type="Proteomes" id="UP000637643">
    <property type="component" value="Unassembled WGS sequence"/>
</dbReference>
<name>A0A917C370_9BACL</name>
<dbReference type="RefSeq" id="WP_189023303.1">
    <property type="nucleotide sequence ID" value="NZ_BMKR01000005.1"/>
</dbReference>
<accession>A0A917C370</accession>
<organism evidence="1 2">
    <name type="scientific">Paenibacillus albidus</name>
    <dbReference type="NCBI Taxonomy" id="2041023"/>
    <lineage>
        <taxon>Bacteria</taxon>
        <taxon>Bacillati</taxon>
        <taxon>Bacillota</taxon>
        <taxon>Bacilli</taxon>
        <taxon>Bacillales</taxon>
        <taxon>Paenibacillaceae</taxon>
        <taxon>Paenibacillus</taxon>
    </lineage>
</organism>
<keyword evidence="2" id="KW-1185">Reference proteome</keyword>
<dbReference type="InterPro" id="IPR056298">
    <property type="entry name" value="AlkZ-rel"/>
</dbReference>
<dbReference type="AlphaFoldDB" id="A0A917C370"/>
<sequence length="225" mass="25745">MKLPKITDAEQLADLVREIGFLPLFRCEIEGFSLQECTPANRWFAKDMEGPWEWREVLAADGEIAYAKLFHKKAGFISREWYPDFANYRRDGYDFDARYDDGLATMQSKRIIDILDEHGEGLLSTDLKRLAGFGKDGASGFDTAMTNLQMQTYITAKNFQYKQDKHGRPYGWGIGCYALSENVFGAEWVTSRYSVKPKESRELIVNRVAELFPGAAVKQIEKVIK</sequence>
<reference evidence="1" key="2">
    <citation type="submission" date="2020-09" db="EMBL/GenBank/DDBJ databases">
        <authorList>
            <person name="Sun Q."/>
            <person name="Zhou Y."/>
        </authorList>
    </citation>
    <scope>NUCLEOTIDE SEQUENCE</scope>
    <source>
        <strain evidence="1">CGMCC 1.16134</strain>
    </source>
</reference>
<gene>
    <name evidence="1" type="ORF">GCM10010912_14030</name>
</gene>